<feature type="compositionally biased region" description="Basic and acidic residues" evidence="1">
    <location>
        <begin position="83"/>
        <end position="97"/>
    </location>
</feature>
<keyword evidence="3" id="KW-1185">Reference proteome</keyword>
<dbReference type="EMBL" id="UZAM01008594">
    <property type="protein sequence ID" value="VDP05577.1"/>
    <property type="molecule type" value="Genomic_DNA"/>
</dbReference>
<dbReference type="AlphaFoldDB" id="A0A183IML4"/>
<name>A0A183IML4_9BILA</name>
<organism evidence="4">
    <name type="scientific">Soboliphyme baturini</name>
    <dbReference type="NCBI Taxonomy" id="241478"/>
    <lineage>
        <taxon>Eukaryota</taxon>
        <taxon>Metazoa</taxon>
        <taxon>Ecdysozoa</taxon>
        <taxon>Nematoda</taxon>
        <taxon>Enoplea</taxon>
        <taxon>Dorylaimia</taxon>
        <taxon>Dioctophymatida</taxon>
        <taxon>Dioctophymatoidea</taxon>
        <taxon>Soboliphymatidae</taxon>
        <taxon>Soboliphyme</taxon>
    </lineage>
</organism>
<evidence type="ECO:0000313" key="4">
    <source>
        <dbReference type="WBParaSite" id="SBAD_0000505801-mRNA-1"/>
    </source>
</evidence>
<evidence type="ECO:0000313" key="2">
    <source>
        <dbReference type="EMBL" id="VDP05577.1"/>
    </source>
</evidence>
<sequence length="97" mass="11082">MINLSAMTPLHVFPDTFVSFLIMVETRLRLHAKGKTTERRTDCGQGVNDDDRNESDDHEDDYADVHHEIRVLQHKVRPMYTTGRKDATGGQDERGGE</sequence>
<dbReference type="WBParaSite" id="SBAD_0000505801-mRNA-1">
    <property type="protein sequence ID" value="SBAD_0000505801-mRNA-1"/>
    <property type="gene ID" value="SBAD_0000505801"/>
</dbReference>
<protein>
    <submittedName>
        <fullName evidence="4">Secreted protein</fullName>
    </submittedName>
</protein>
<evidence type="ECO:0000256" key="1">
    <source>
        <dbReference type="SAM" id="MobiDB-lite"/>
    </source>
</evidence>
<proteinExistence type="predicted"/>
<reference evidence="4" key="1">
    <citation type="submission" date="2016-06" db="UniProtKB">
        <authorList>
            <consortium name="WormBaseParasite"/>
        </authorList>
    </citation>
    <scope>IDENTIFICATION</scope>
</reference>
<feature type="region of interest" description="Disordered" evidence="1">
    <location>
        <begin position="31"/>
        <end position="97"/>
    </location>
</feature>
<dbReference type="Proteomes" id="UP000270296">
    <property type="component" value="Unassembled WGS sequence"/>
</dbReference>
<feature type="compositionally biased region" description="Acidic residues" evidence="1">
    <location>
        <begin position="51"/>
        <end position="62"/>
    </location>
</feature>
<accession>A0A183IML4</accession>
<reference evidence="2 3" key="2">
    <citation type="submission" date="2018-11" db="EMBL/GenBank/DDBJ databases">
        <authorList>
            <consortium name="Pathogen Informatics"/>
        </authorList>
    </citation>
    <scope>NUCLEOTIDE SEQUENCE [LARGE SCALE GENOMIC DNA]</scope>
</reference>
<evidence type="ECO:0000313" key="3">
    <source>
        <dbReference type="Proteomes" id="UP000270296"/>
    </source>
</evidence>
<gene>
    <name evidence="2" type="ORF">SBAD_LOCUS4860</name>
</gene>